<feature type="region of interest" description="Disordered" evidence="1">
    <location>
        <begin position="210"/>
        <end position="254"/>
    </location>
</feature>
<keyword evidence="4" id="KW-1185">Reference proteome</keyword>
<feature type="compositionally biased region" description="Low complexity" evidence="1">
    <location>
        <begin position="137"/>
        <end position="149"/>
    </location>
</feature>
<dbReference type="Proteomes" id="UP000504636">
    <property type="component" value="Unplaced"/>
</dbReference>
<feature type="compositionally biased region" description="Basic and acidic residues" evidence="1">
    <location>
        <begin position="164"/>
        <end position="196"/>
    </location>
</feature>
<dbReference type="InterPro" id="IPR019380">
    <property type="entry name" value="Casein_kinase_sb_PP28"/>
</dbReference>
<feature type="compositionally biased region" description="Basic and acidic residues" evidence="1">
    <location>
        <begin position="73"/>
        <end position="85"/>
    </location>
</feature>
<dbReference type="Pfam" id="PF10252">
    <property type="entry name" value="PP28"/>
    <property type="match status" value="1"/>
</dbReference>
<evidence type="ECO:0000256" key="1">
    <source>
        <dbReference type="SAM" id="MobiDB-lite"/>
    </source>
</evidence>
<evidence type="ECO:0000313" key="3">
    <source>
        <dbReference type="EMBL" id="KAF2815526.1"/>
    </source>
</evidence>
<reference evidence="3 5" key="1">
    <citation type="journal article" date="2020" name="Stud. Mycol.">
        <title>101 Dothideomycetes genomes: a test case for predicting lifestyles and emergence of pathogens.</title>
        <authorList>
            <person name="Haridas S."/>
            <person name="Albert R."/>
            <person name="Binder M."/>
            <person name="Bloem J."/>
            <person name="Labutti K."/>
            <person name="Salamov A."/>
            <person name="Andreopoulos B."/>
            <person name="Baker S."/>
            <person name="Barry K."/>
            <person name="Bills G."/>
            <person name="Bluhm B."/>
            <person name="Cannon C."/>
            <person name="Castanera R."/>
            <person name="Culley D."/>
            <person name="Daum C."/>
            <person name="Ezra D."/>
            <person name="Gonzalez J."/>
            <person name="Henrissat B."/>
            <person name="Kuo A."/>
            <person name="Liang C."/>
            <person name="Lipzen A."/>
            <person name="Lutzoni F."/>
            <person name="Magnuson J."/>
            <person name="Mondo S."/>
            <person name="Nolan M."/>
            <person name="Ohm R."/>
            <person name="Pangilinan J."/>
            <person name="Park H.-J."/>
            <person name="Ramirez L."/>
            <person name="Alfaro M."/>
            <person name="Sun H."/>
            <person name="Tritt A."/>
            <person name="Yoshinaga Y."/>
            <person name="Zwiers L.-H."/>
            <person name="Turgeon B."/>
            <person name="Goodwin S."/>
            <person name="Spatafora J."/>
            <person name="Crous P."/>
            <person name="Grigoriev I."/>
        </authorList>
    </citation>
    <scope>NUCLEOTIDE SEQUENCE</scope>
    <source>
        <strain evidence="3 5">CBS 304.34</strain>
    </source>
</reference>
<dbReference type="EMBL" id="MU003694">
    <property type="protein sequence ID" value="KAF2815526.1"/>
    <property type="molecule type" value="Genomic_DNA"/>
</dbReference>
<feature type="compositionally biased region" description="Acidic residues" evidence="1">
    <location>
        <begin position="113"/>
        <end position="124"/>
    </location>
</feature>
<feature type="compositionally biased region" description="Basic and acidic residues" evidence="1">
    <location>
        <begin position="210"/>
        <end position="242"/>
    </location>
</feature>
<feature type="compositionally biased region" description="Basic residues" evidence="1">
    <location>
        <begin position="10"/>
        <end position="24"/>
    </location>
</feature>
<feature type="compositionally biased region" description="Basic residues" evidence="1">
    <location>
        <begin position="245"/>
        <end position="254"/>
    </location>
</feature>
<dbReference type="GeneID" id="54460047"/>
<evidence type="ECO:0000313" key="5">
    <source>
        <dbReference type="RefSeq" id="XP_033582490.1"/>
    </source>
</evidence>
<gene>
    <name evidence="3 5" type="ORF">BDZ99DRAFT_459377</name>
</gene>
<reference evidence="5" key="2">
    <citation type="submission" date="2020-04" db="EMBL/GenBank/DDBJ databases">
        <authorList>
            <consortium name="NCBI Genome Project"/>
        </authorList>
    </citation>
    <scope>NUCLEOTIDE SEQUENCE</scope>
    <source>
        <strain evidence="5">CBS 304.34</strain>
    </source>
</reference>
<sequence>MSSSAGGRGRGGKFSKPKRGGGKHFSRDLQPLNADGEVMGMWGDAKPKTLDEESEDDDEDDESSEEESSEDESNPKEALSREQRKAAAKARKLAAIAKQNKKSAAPGDMPSSSEEEDDDEEDGDMPANPNHSAKARTQAATLATPADAEAISKDKAKTPVSQLSRREREALQAQQAKERYQKLHAEGKTDEARADLERLSLVRERRAAEAARKKAEAEEKAEQDKSKAEQLEREKRMREAALGKKGAKGGKKKP</sequence>
<evidence type="ECO:0000259" key="2">
    <source>
        <dbReference type="Pfam" id="PF10252"/>
    </source>
</evidence>
<protein>
    <recommendedName>
        <fullName evidence="2">Casein kinase substrate phosphoprotein PP28 domain-containing protein</fullName>
    </recommendedName>
</protein>
<feature type="domain" description="Casein kinase substrate phosphoprotein PP28" evidence="2">
    <location>
        <begin position="128"/>
        <end position="219"/>
    </location>
</feature>
<reference evidence="5" key="3">
    <citation type="submission" date="2025-04" db="UniProtKB">
        <authorList>
            <consortium name="RefSeq"/>
        </authorList>
    </citation>
    <scope>IDENTIFICATION</scope>
    <source>
        <strain evidence="5">CBS 304.34</strain>
    </source>
</reference>
<dbReference type="RefSeq" id="XP_033582490.1">
    <property type="nucleotide sequence ID" value="XM_033719154.1"/>
</dbReference>
<organism evidence="3">
    <name type="scientific">Mytilinidion resinicola</name>
    <dbReference type="NCBI Taxonomy" id="574789"/>
    <lineage>
        <taxon>Eukaryota</taxon>
        <taxon>Fungi</taxon>
        <taxon>Dikarya</taxon>
        <taxon>Ascomycota</taxon>
        <taxon>Pezizomycotina</taxon>
        <taxon>Dothideomycetes</taxon>
        <taxon>Pleosporomycetidae</taxon>
        <taxon>Mytilinidiales</taxon>
        <taxon>Mytilinidiaceae</taxon>
        <taxon>Mytilinidion</taxon>
    </lineage>
</organism>
<dbReference type="PANTHER" id="PTHR22055">
    <property type="entry name" value="28 KDA HEAT- AND ACID-STABLE PHOSPHOPROTEIN PDGF-ASSOCIATED PROTEIN"/>
    <property type="match status" value="1"/>
</dbReference>
<dbReference type="InterPro" id="IPR039876">
    <property type="entry name" value="HAP28"/>
</dbReference>
<proteinExistence type="predicted"/>
<dbReference type="OrthoDB" id="21120at2759"/>
<feature type="compositionally biased region" description="Acidic residues" evidence="1">
    <location>
        <begin position="52"/>
        <end position="72"/>
    </location>
</feature>
<feature type="region of interest" description="Disordered" evidence="1">
    <location>
        <begin position="1"/>
        <end position="196"/>
    </location>
</feature>
<dbReference type="AlphaFoldDB" id="A0A6A6Z343"/>
<name>A0A6A6Z343_9PEZI</name>
<evidence type="ECO:0000313" key="4">
    <source>
        <dbReference type="Proteomes" id="UP000504636"/>
    </source>
</evidence>
<accession>A0A6A6Z343</accession>